<dbReference type="EMBL" id="HBUE01208763">
    <property type="protein sequence ID" value="CAG6533389.1"/>
    <property type="molecule type" value="Transcribed_RNA"/>
</dbReference>
<dbReference type="GO" id="GO:0005786">
    <property type="term" value="C:signal recognition particle, endoplasmic reticulum targeting"/>
    <property type="evidence" value="ECO:0007669"/>
    <property type="project" value="TreeGrafter"/>
</dbReference>
<dbReference type="GO" id="GO:0006616">
    <property type="term" value="P:SRP-dependent cotranslational protein targeting to membrane, translocation"/>
    <property type="evidence" value="ECO:0007669"/>
    <property type="project" value="TreeGrafter"/>
</dbReference>
<proteinExistence type="predicted"/>
<dbReference type="EMBL" id="HBUE01315113">
    <property type="protein sequence ID" value="CAG6585269.1"/>
    <property type="molecule type" value="Transcribed_RNA"/>
</dbReference>
<dbReference type="PANTHER" id="PTHR11564:SF5">
    <property type="entry name" value="SIGNAL RECOGNITION PARTICLE SUBUNIT SRP54"/>
    <property type="match status" value="1"/>
</dbReference>
<dbReference type="Gene3D" id="1.10.260.30">
    <property type="entry name" value="Signal recognition particle, SRP54 subunit, M-domain"/>
    <property type="match status" value="1"/>
</dbReference>
<dbReference type="GO" id="GO:0005525">
    <property type="term" value="F:GTP binding"/>
    <property type="evidence" value="ECO:0007669"/>
    <property type="project" value="InterPro"/>
</dbReference>
<protein>
    <submittedName>
        <fullName evidence="2">Signal recognition particle 54 kDa protein</fullName>
    </submittedName>
</protein>
<evidence type="ECO:0000259" key="1">
    <source>
        <dbReference type="Pfam" id="PF02978"/>
    </source>
</evidence>
<dbReference type="GO" id="GO:0005829">
    <property type="term" value="C:cytosol"/>
    <property type="evidence" value="ECO:0007669"/>
    <property type="project" value="TreeGrafter"/>
</dbReference>
<dbReference type="InterPro" id="IPR022941">
    <property type="entry name" value="SRP54"/>
</dbReference>
<dbReference type="AlphaFoldDB" id="A0A8D8K487"/>
<accession>A0A8D8K487</accession>
<name>A0A8D8K487_CULPI</name>
<dbReference type="Pfam" id="PF02978">
    <property type="entry name" value="SRP_SPB"/>
    <property type="match status" value="1"/>
</dbReference>
<dbReference type="SUPFAM" id="SSF47446">
    <property type="entry name" value="Signal peptide-binding domain"/>
    <property type="match status" value="1"/>
</dbReference>
<dbReference type="PANTHER" id="PTHR11564">
    <property type="entry name" value="SIGNAL RECOGNITION PARTICLE 54K PROTEIN SRP54"/>
    <property type="match status" value="1"/>
</dbReference>
<dbReference type="GO" id="GO:0003924">
    <property type="term" value="F:GTPase activity"/>
    <property type="evidence" value="ECO:0007669"/>
    <property type="project" value="InterPro"/>
</dbReference>
<evidence type="ECO:0000313" key="2">
    <source>
        <dbReference type="EMBL" id="CAG6585269.1"/>
    </source>
</evidence>
<dbReference type="GO" id="GO:0030942">
    <property type="term" value="F:endoplasmic reticulum signal peptide binding"/>
    <property type="evidence" value="ECO:0007669"/>
    <property type="project" value="TreeGrafter"/>
</dbReference>
<dbReference type="InterPro" id="IPR036891">
    <property type="entry name" value="Signal_recog_part_SRP54_M_sf"/>
</dbReference>
<feature type="domain" description="Signal recognition particle SRP54 subunit M-domain" evidence="1">
    <location>
        <begin position="1"/>
        <end position="80"/>
    </location>
</feature>
<sequence>MIPGFSQDFMTKGGEQESMARIKRLMTMMDSMSDGELDNKDGAKLFSKQPTRVVRVAQGSGVTDREVRDLITQYTKFAAVIKKMGGIKGLFKSGDMTKNVNPTQMAKLNQQMAKMIDPRMFQQMGGMSGLQNMMRQLQQGAGGLGNLMGGFGKP</sequence>
<dbReference type="GO" id="GO:0008312">
    <property type="term" value="F:7S RNA binding"/>
    <property type="evidence" value="ECO:0007669"/>
    <property type="project" value="InterPro"/>
</dbReference>
<reference evidence="2" key="1">
    <citation type="submission" date="2021-05" db="EMBL/GenBank/DDBJ databases">
        <authorList>
            <person name="Alioto T."/>
            <person name="Alioto T."/>
            <person name="Gomez Garrido J."/>
        </authorList>
    </citation>
    <scope>NUCLEOTIDE SEQUENCE</scope>
</reference>
<organism evidence="2">
    <name type="scientific">Culex pipiens</name>
    <name type="common">House mosquito</name>
    <dbReference type="NCBI Taxonomy" id="7175"/>
    <lineage>
        <taxon>Eukaryota</taxon>
        <taxon>Metazoa</taxon>
        <taxon>Ecdysozoa</taxon>
        <taxon>Arthropoda</taxon>
        <taxon>Hexapoda</taxon>
        <taxon>Insecta</taxon>
        <taxon>Pterygota</taxon>
        <taxon>Neoptera</taxon>
        <taxon>Endopterygota</taxon>
        <taxon>Diptera</taxon>
        <taxon>Nematocera</taxon>
        <taxon>Culicoidea</taxon>
        <taxon>Culicidae</taxon>
        <taxon>Culicinae</taxon>
        <taxon>Culicini</taxon>
        <taxon>Culex</taxon>
        <taxon>Culex</taxon>
    </lineage>
</organism>
<dbReference type="InterPro" id="IPR004125">
    <property type="entry name" value="Signal_recog_particle_SRP54_M"/>
</dbReference>